<evidence type="ECO:0000313" key="1">
    <source>
        <dbReference type="EMBL" id="PWA72502.1"/>
    </source>
</evidence>
<reference evidence="1 2" key="1">
    <citation type="journal article" date="2018" name="Mol. Plant">
        <title>The genome of Artemisia annua provides insight into the evolution of Asteraceae family and artemisinin biosynthesis.</title>
        <authorList>
            <person name="Shen Q."/>
            <person name="Zhang L."/>
            <person name="Liao Z."/>
            <person name="Wang S."/>
            <person name="Yan T."/>
            <person name="Shi P."/>
            <person name="Liu M."/>
            <person name="Fu X."/>
            <person name="Pan Q."/>
            <person name="Wang Y."/>
            <person name="Lv Z."/>
            <person name="Lu X."/>
            <person name="Zhang F."/>
            <person name="Jiang W."/>
            <person name="Ma Y."/>
            <person name="Chen M."/>
            <person name="Hao X."/>
            <person name="Li L."/>
            <person name="Tang Y."/>
            <person name="Lv G."/>
            <person name="Zhou Y."/>
            <person name="Sun X."/>
            <person name="Brodelius P.E."/>
            <person name="Rose J.K.C."/>
            <person name="Tang K."/>
        </authorList>
    </citation>
    <scope>NUCLEOTIDE SEQUENCE [LARGE SCALE GENOMIC DNA]</scope>
    <source>
        <strain evidence="2">cv. Huhao1</strain>
        <tissue evidence="1">Leaf</tissue>
    </source>
</reference>
<organism evidence="1 2">
    <name type="scientific">Artemisia annua</name>
    <name type="common">Sweet wormwood</name>
    <dbReference type="NCBI Taxonomy" id="35608"/>
    <lineage>
        <taxon>Eukaryota</taxon>
        <taxon>Viridiplantae</taxon>
        <taxon>Streptophyta</taxon>
        <taxon>Embryophyta</taxon>
        <taxon>Tracheophyta</taxon>
        <taxon>Spermatophyta</taxon>
        <taxon>Magnoliopsida</taxon>
        <taxon>eudicotyledons</taxon>
        <taxon>Gunneridae</taxon>
        <taxon>Pentapetalae</taxon>
        <taxon>asterids</taxon>
        <taxon>campanulids</taxon>
        <taxon>Asterales</taxon>
        <taxon>Asteraceae</taxon>
        <taxon>Asteroideae</taxon>
        <taxon>Anthemideae</taxon>
        <taxon>Artemisiinae</taxon>
        <taxon>Artemisia</taxon>
    </lineage>
</organism>
<sequence>MAVAARAFRVGSKPDFVLGGTLHPSIKWAEEDNEVDPDELAKDKEGISQPQRLILREAIEDGGHLLITKSKGDDKILEI</sequence>
<dbReference type="AlphaFoldDB" id="A0A2U1NG52"/>
<dbReference type="STRING" id="35608.A0A2U1NG52"/>
<dbReference type="Proteomes" id="UP000245207">
    <property type="component" value="Unassembled WGS sequence"/>
</dbReference>
<comment type="caution">
    <text evidence="1">The sequence shown here is derived from an EMBL/GenBank/DDBJ whole genome shotgun (WGS) entry which is preliminary data.</text>
</comment>
<evidence type="ECO:0000313" key="2">
    <source>
        <dbReference type="Proteomes" id="UP000245207"/>
    </source>
</evidence>
<proteinExistence type="predicted"/>
<keyword evidence="2" id="KW-1185">Reference proteome</keyword>
<accession>A0A2U1NG52</accession>
<name>A0A2U1NG52_ARTAN</name>
<gene>
    <name evidence="1" type="ORF">CTI12_AA269910</name>
</gene>
<protein>
    <submittedName>
        <fullName evidence="1">Nucleotide-binding, alpha-beta plait</fullName>
    </submittedName>
</protein>
<dbReference type="EMBL" id="PKPP01002893">
    <property type="protein sequence ID" value="PWA72502.1"/>
    <property type="molecule type" value="Genomic_DNA"/>
</dbReference>
<dbReference type="OrthoDB" id="3800936at2759"/>